<sequence length="220" mass="23002">MSEPIHAPTAVHSKSDLPPSRGRKGLRPVSPPLSNVPMHRFSYYMAFAAALLLGIYAWRVSVWKAEAGGWWNLFLGRHPSGSSGSSRPIAEGGIFQGTGGSPPHIPTNGAEVSGDGNKEVTVEERINELASALGVPTMDLARAIADAVREYVPPASLSSISTHQTGSAVEFLVGKATGTAQSLEQEGAGQATVVAERGFKVAAKAFEAVVGMEEPPSELS</sequence>
<name>A0ACB8TY37_9APHY</name>
<evidence type="ECO:0000313" key="2">
    <source>
        <dbReference type="Proteomes" id="UP001055072"/>
    </source>
</evidence>
<gene>
    <name evidence="1" type="ORF">BDY19DRAFT_959178</name>
</gene>
<organism evidence="1 2">
    <name type="scientific">Irpex rosettiformis</name>
    <dbReference type="NCBI Taxonomy" id="378272"/>
    <lineage>
        <taxon>Eukaryota</taxon>
        <taxon>Fungi</taxon>
        <taxon>Dikarya</taxon>
        <taxon>Basidiomycota</taxon>
        <taxon>Agaricomycotina</taxon>
        <taxon>Agaricomycetes</taxon>
        <taxon>Polyporales</taxon>
        <taxon>Irpicaceae</taxon>
        <taxon>Irpex</taxon>
    </lineage>
</organism>
<dbReference type="Proteomes" id="UP001055072">
    <property type="component" value="Unassembled WGS sequence"/>
</dbReference>
<keyword evidence="2" id="KW-1185">Reference proteome</keyword>
<protein>
    <submittedName>
        <fullName evidence="1">Uncharacterized protein</fullName>
    </submittedName>
</protein>
<accession>A0ACB8TY37</accession>
<dbReference type="EMBL" id="MU274921">
    <property type="protein sequence ID" value="KAI0086861.1"/>
    <property type="molecule type" value="Genomic_DNA"/>
</dbReference>
<evidence type="ECO:0000313" key="1">
    <source>
        <dbReference type="EMBL" id="KAI0086861.1"/>
    </source>
</evidence>
<proteinExistence type="predicted"/>
<comment type="caution">
    <text evidence="1">The sequence shown here is derived from an EMBL/GenBank/DDBJ whole genome shotgun (WGS) entry which is preliminary data.</text>
</comment>
<reference evidence="1" key="1">
    <citation type="journal article" date="2021" name="Environ. Microbiol.">
        <title>Gene family expansions and transcriptome signatures uncover fungal adaptations to wood decay.</title>
        <authorList>
            <person name="Hage H."/>
            <person name="Miyauchi S."/>
            <person name="Viragh M."/>
            <person name="Drula E."/>
            <person name="Min B."/>
            <person name="Chaduli D."/>
            <person name="Navarro D."/>
            <person name="Favel A."/>
            <person name="Norest M."/>
            <person name="Lesage-Meessen L."/>
            <person name="Balint B."/>
            <person name="Merenyi Z."/>
            <person name="de Eugenio L."/>
            <person name="Morin E."/>
            <person name="Martinez A.T."/>
            <person name="Baldrian P."/>
            <person name="Stursova M."/>
            <person name="Martinez M.J."/>
            <person name="Novotny C."/>
            <person name="Magnuson J.K."/>
            <person name="Spatafora J.W."/>
            <person name="Maurice S."/>
            <person name="Pangilinan J."/>
            <person name="Andreopoulos W."/>
            <person name="LaButti K."/>
            <person name="Hundley H."/>
            <person name="Na H."/>
            <person name="Kuo A."/>
            <person name="Barry K."/>
            <person name="Lipzen A."/>
            <person name="Henrissat B."/>
            <person name="Riley R."/>
            <person name="Ahrendt S."/>
            <person name="Nagy L.G."/>
            <person name="Grigoriev I.V."/>
            <person name="Martin F."/>
            <person name="Rosso M.N."/>
        </authorList>
    </citation>
    <scope>NUCLEOTIDE SEQUENCE</scope>
    <source>
        <strain evidence="1">CBS 384.51</strain>
    </source>
</reference>